<name>A0ABN4SJH9_9BURK</name>
<dbReference type="EMBL" id="CP017420">
    <property type="protein sequence ID" value="AOV02405.1"/>
    <property type="molecule type" value="Genomic_DNA"/>
</dbReference>
<protein>
    <submittedName>
        <fullName evidence="2">Uncharacterized protein</fullName>
    </submittedName>
</protein>
<reference evidence="2 3" key="1">
    <citation type="submission" date="2016-09" db="EMBL/GenBank/DDBJ databases">
        <title>Complete genome sequence of Deltia acidovorans CM13 isolated from murine proximal colonic tissue.</title>
        <authorList>
            <person name="Saffarian A."/>
        </authorList>
    </citation>
    <scope>NUCLEOTIDE SEQUENCE [LARGE SCALE GENOMIC DNA]</scope>
    <source>
        <strain evidence="2 3">CM13</strain>
    </source>
</reference>
<keyword evidence="3" id="KW-1185">Reference proteome</keyword>
<dbReference type="RefSeq" id="WP_046239043.1">
    <property type="nucleotide sequence ID" value="NZ_CBCSDN010000064.1"/>
</dbReference>
<evidence type="ECO:0000313" key="2">
    <source>
        <dbReference type="EMBL" id="AOV02405.1"/>
    </source>
</evidence>
<organism evidence="2 3">
    <name type="scientific">Delftia tsuruhatensis</name>
    <dbReference type="NCBI Taxonomy" id="180282"/>
    <lineage>
        <taxon>Bacteria</taxon>
        <taxon>Pseudomonadati</taxon>
        <taxon>Pseudomonadota</taxon>
        <taxon>Betaproteobacteria</taxon>
        <taxon>Burkholderiales</taxon>
        <taxon>Comamonadaceae</taxon>
        <taxon>Delftia</taxon>
    </lineage>
</organism>
<sequence length="75" mass="8415">MFLELRPGYFINPAEVSMINQGVFKDVQVVMKTGHTLSIGLQYGEQSEEGSRRIARLIEDAAKPKQTISFEVDKA</sequence>
<accession>A0ABN4SJH9</accession>
<gene>
    <name evidence="1" type="ORF">BI380_10200</name>
    <name evidence="2" type="ORF">BI380_14190</name>
</gene>
<dbReference type="EMBL" id="CP017420">
    <property type="protein sequence ID" value="AOV01699.1"/>
    <property type="molecule type" value="Genomic_DNA"/>
</dbReference>
<dbReference type="Proteomes" id="UP000095607">
    <property type="component" value="Chromosome"/>
</dbReference>
<evidence type="ECO:0000313" key="1">
    <source>
        <dbReference type="EMBL" id="AOV01699.1"/>
    </source>
</evidence>
<evidence type="ECO:0000313" key="3">
    <source>
        <dbReference type="Proteomes" id="UP000095607"/>
    </source>
</evidence>
<proteinExistence type="predicted"/>